<reference evidence="9" key="1">
    <citation type="submission" date="2016-05" db="EMBL/GenBank/DDBJ databases">
        <authorList>
            <person name="Naeem Raeece"/>
        </authorList>
    </citation>
    <scope>NUCLEOTIDE SEQUENCE [LARGE SCALE GENOMIC DNA]</scope>
</reference>
<comment type="catalytic activity">
    <reaction evidence="1">
        <text>Thiol-dependent hydrolysis of ester, thioester, amide, peptide and isopeptide bonds formed by the C-terminal Gly of ubiquitin (a 76-residue protein attached to proteins as an intracellular targeting signal).</text>
        <dbReference type="EC" id="3.4.19.12"/>
    </reaction>
</comment>
<evidence type="ECO:0000256" key="3">
    <source>
        <dbReference type="ARBA" id="ARBA00022670"/>
    </source>
</evidence>
<keyword evidence="6" id="KW-0788">Thiol protease</keyword>
<dbReference type="EC" id="3.4.19.12" evidence="2"/>
<dbReference type="EMBL" id="FLQV01000750">
    <property type="protein sequence ID" value="SBS97767.1"/>
    <property type="molecule type" value="Genomic_DNA"/>
</dbReference>
<accession>A0A1A8WXT0</accession>
<dbReference type="GO" id="GO:0070530">
    <property type="term" value="F:K63-linked polyubiquitin modification-dependent protein binding"/>
    <property type="evidence" value="ECO:0007669"/>
    <property type="project" value="TreeGrafter"/>
</dbReference>
<evidence type="ECO:0000256" key="7">
    <source>
        <dbReference type="SAM" id="MobiDB-lite"/>
    </source>
</evidence>
<keyword evidence="3" id="KW-0645">Protease</keyword>
<keyword evidence="4" id="KW-0833">Ubl conjugation pathway</keyword>
<dbReference type="GO" id="GO:0005737">
    <property type="term" value="C:cytoplasm"/>
    <property type="evidence" value="ECO:0007669"/>
    <property type="project" value="TreeGrafter"/>
</dbReference>
<dbReference type="GO" id="GO:0071947">
    <property type="term" value="P:protein deubiquitination involved in ubiquitin-dependent protein catabolic process"/>
    <property type="evidence" value="ECO:0007669"/>
    <property type="project" value="TreeGrafter"/>
</dbReference>
<proteinExistence type="predicted"/>
<dbReference type="InterPro" id="IPR051346">
    <property type="entry name" value="OTU_Deubiquitinase"/>
</dbReference>
<sequence length="892" mass="104195">MSVNDVYLNFPSYIYVSKNFINCDSINTKKVKKLKNVLVVIECVYNMQNGKFDSCRNNNYDVYSEKEILKNVWNILMEDNMDEILNILDINPFKYSHNLAKVISDYIEKNDKEGSKFNRFTSILNELELYFSNGNKKYIIVSLQEAETLRYYIHRKYSAERVSDATRGSTDRNGDSLERENHRGGRSSMASANLIDILDQGKRQNGDTAHVDLLSNEIEGYIKDEIEKEEELNDGWGLDNQFSSFALDDGADIPWEDSTWVKEPGVDLFFDEMSKRKENYVENAGSEKLLEVYEGEKANKGEEVNELETFSNVHINLYNYKFWFTPIEITDRNNIRKYMSRQTQIVYSVCKFFNSDGKFIDGHVNLLLQYLNFNPPNHRFSYFNELYMLRRIVKDNISKIYKNVEKNVQVKKSKIELEIVEKKLFEGNGDIYCFKIMQEMVRQSLKRKQLTIQEIFDHELNYICNKEDIKLLFDFLNIHDKNLVNVLFDILGSHISLQELSFTLNPTHNVKKLLFQNYTYSGATKHIHTDNFLKEIDMCLKNFKFTLTDHTYFKLIWSGKICNHRILQKVTVPGETSVEVINNKDITEGKGIMNILNTEKRVYPYIDDNIMTSHHKIEKDTYKWSTTNDLLNDIFGNTKSTKEEFQNMENENIRLNSFSSEQFYIYEAENTDPKDRGMMSKNKHKILFGHYASNKAIDNTFPILEMTDISINSMYTSTSAQDILNLLFPHPKKYLLLWHEDYSTKNADECLHIWKPVLSSSHLINTTFLGFIATIGPQQPPLNRIRAFPKSIIKSIPSKKCTTFYADNSFSIDNSGALNTLSVHFFNGLDVNTYEEFLFRNFSLSIIAKMKKIKSVNEDIFNLWGDEQTQVEEEENDDEGPTSEWEVIPYGF</sequence>
<dbReference type="Proteomes" id="UP000078546">
    <property type="component" value="Unassembled WGS sequence"/>
</dbReference>
<dbReference type="PANTHER" id="PTHR13367:SF28">
    <property type="entry name" value="UBIQUITIN THIOESTERASE ZRANB1"/>
    <property type="match status" value="1"/>
</dbReference>
<evidence type="ECO:0000256" key="2">
    <source>
        <dbReference type="ARBA" id="ARBA00012759"/>
    </source>
</evidence>
<evidence type="ECO:0000256" key="6">
    <source>
        <dbReference type="ARBA" id="ARBA00022807"/>
    </source>
</evidence>
<evidence type="ECO:0000313" key="8">
    <source>
        <dbReference type="EMBL" id="SBS97767.1"/>
    </source>
</evidence>
<evidence type="ECO:0000256" key="5">
    <source>
        <dbReference type="ARBA" id="ARBA00022801"/>
    </source>
</evidence>
<dbReference type="GO" id="GO:0005634">
    <property type="term" value="C:nucleus"/>
    <property type="evidence" value="ECO:0007669"/>
    <property type="project" value="TreeGrafter"/>
</dbReference>
<keyword evidence="5" id="KW-0378">Hydrolase</keyword>
<feature type="compositionally biased region" description="Basic and acidic residues" evidence="7">
    <location>
        <begin position="163"/>
        <end position="183"/>
    </location>
</feature>
<dbReference type="PANTHER" id="PTHR13367">
    <property type="entry name" value="UBIQUITIN THIOESTERASE"/>
    <property type="match status" value="1"/>
</dbReference>
<feature type="region of interest" description="Disordered" evidence="7">
    <location>
        <begin position="163"/>
        <end position="187"/>
    </location>
</feature>
<evidence type="ECO:0000256" key="1">
    <source>
        <dbReference type="ARBA" id="ARBA00000707"/>
    </source>
</evidence>
<dbReference type="GO" id="GO:0004843">
    <property type="term" value="F:cysteine-type deubiquitinase activity"/>
    <property type="evidence" value="ECO:0007669"/>
    <property type="project" value="UniProtKB-EC"/>
</dbReference>
<protein>
    <recommendedName>
        <fullName evidence="2">ubiquitinyl hydrolase 1</fullName>
        <ecNumber evidence="2">3.4.19.12</ecNumber>
    </recommendedName>
</protein>
<evidence type="ECO:0000256" key="4">
    <source>
        <dbReference type="ARBA" id="ARBA00022786"/>
    </source>
</evidence>
<gene>
    <name evidence="8" type="ORF">POVCU1_040810</name>
</gene>
<evidence type="ECO:0000313" key="9">
    <source>
        <dbReference type="Proteomes" id="UP000078546"/>
    </source>
</evidence>
<name>A0A1A8WXT0_PLAOA</name>
<dbReference type="AlphaFoldDB" id="A0A1A8WXT0"/>
<organism evidence="8 9">
    <name type="scientific">Plasmodium ovale curtisi</name>
    <dbReference type="NCBI Taxonomy" id="864141"/>
    <lineage>
        <taxon>Eukaryota</taxon>
        <taxon>Sar</taxon>
        <taxon>Alveolata</taxon>
        <taxon>Apicomplexa</taxon>
        <taxon>Aconoidasida</taxon>
        <taxon>Haemosporida</taxon>
        <taxon>Plasmodiidae</taxon>
        <taxon>Plasmodium</taxon>
        <taxon>Plasmodium (Plasmodium)</taxon>
    </lineage>
</organism>